<dbReference type="AlphaFoldDB" id="A0A8C7P316"/>
<organism evidence="2 3">
    <name type="scientific">Oncorhynchus mykiss</name>
    <name type="common">Rainbow trout</name>
    <name type="synonym">Salmo gairdneri</name>
    <dbReference type="NCBI Taxonomy" id="8022"/>
    <lineage>
        <taxon>Eukaryota</taxon>
        <taxon>Metazoa</taxon>
        <taxon>Chordata</taxon>
        <taxon>Craniata</taxon>
        <taxon>Vertebrata</taxon>
        <taxon>Euteleostomi</taxon>
        <taxon>Actinopterygii</taxon>
        <taxon>Neopterygii</taxon>
        <taxon>Teleostei</taxon>
        <taxon>Protacanthopterygii</taxon>
        <taxon>Salmoniformes</taxon>
        <taxon>Salmonidae</taxon>
        <taxon>Salmoninae</taxon>
        <taxon>Oncorhynchus</taxon>
    </lineage>
</organism>
<name>A0A8C7P316_ONCMY</name>
<dbReference type="Proteomes" id="UP000694395">
    <property type="component" value="Chromosome 12"/>
</dbReference>
<reference evidence="2" key="1">
    <citation type="submission" date="2020-07" db="EMBL/GenBank/DDBJ databases">
        <title>A long reads based de novo assembly of the rainbow trout Arlee double haploid line genome.</title>
        <authorList>
            <person name="Gao G."/>
            <person name="Palti Y."/>
        </authorList>
    </citation>
    <scope>NUCLEOTIDE SEQUENCE [LARGE SCALE GENOMIC DNA]</scope>
</reference>
<reference evidence="2" key="2">
    <citation type="submission" date="2025-08" db="UniProtKB">
        <authorList>
            <consortium name="Ensembl"/>
        </authorList>
    </citation>
    <scope>IDENTIFICATION</scope>
</reference>
<sequence>SRSGLLEKYRQMVIEEEWNALQSANGGLPSLCKQIYINCFIILSSQHRCSIMKEYDELAVFEEIQQELMSQALYIIDENGKSMPFEEFYVNSVVEEMVGEREIICKCFNLSEMCLYALFTLNTNINATCNNFNDFTELQFI</sequence>
<evidence type="ECO:0000259" key="1">
    <source>
        <dbReference type="Pfam" id="PF14767"/>
    </source>
</evidence>
<accession>A0A8C7P316</accession>
<proteinExistence type="predicted"/>
<dbReference type="Pfam" id="PF14767">
    <property type="entry name" value="RPA_interact_M"/>
    <property type="match status" value="1"/>
</dbReference>
<evidence type="ECO:0000313" key="3">
    <source>
        <dbReference type="Proteomes" id="UP000694395"/>
    </source>
</evidence>
<feature type="domain" description="RPA-interacting protein central" evidence="1">
    <location>
        <begin position="11"/>
        <end position="94"/>
    </location>
</feature>
<evidence type="ECO:0000313" key="2">
    <source>
        <dbReference type="Ensembl" id="ENSOMYP00000016574.1"/>
    </source>
</evidence>
<reference evidence="2" key="3">
    <citation type="submission" date="2025-09" db="UniProtKB">
        <authorList>
            <consortium name="Ensembl"/>
        </authorList>
    </citation>
    <scope>IDENTIFICATION</scope>
</reference>
<keyword evidence="3" id="KW-1185">Reference proteome</keyword>
<protein>
    <recommendedName>
        <fullName evidence="1">RPA-interacting protein central domain-containing protein</fullName>
    </recommendedName>
</protein>
<dbReference type="InterPro" id="IPR028155">
    <property type="entry name" value="RPA_interact_central"/>
</dbReference>
<dbReference type="Ensembl" id="ENSOMYT00000018281.2">
    <property type="protein sequence ID" value="ENSOMYP00000016574.1"/>
    <property type="gene ID" value="ENSOMYG00000008146.2"/>
</dbReference>